<proteinExistence type="predicted"/>
<protein>
    <submittedName>
        <fullName evidence="1">Uncharacterized protein</fullName>
    </submittedName>
</protein>
<comment type="caution">
    <text evidence="1">The sequence shown here is derived from an EMBL/GenBank/DDBJ whole genome shotgun (WGS) entry which is preliminary data.</text>
</comment>
<organism evidence="1 2">
    <name type="scientific">Dreissena polymorpha</name>
    <name type="common">Zebra mussel</name>
    <name type="synonym">Mytilus polymorpha</name>
    <dbReference type="NCBI Taxonomy" id="45954"/>
    <lineage>
        <taxon>Eukaryota</taxon>
        <taxon>Metazoa</taxon>
        <taxon>Spiralia</taxon>
        <taxon>Lophotrochozoa</taxon>
        <taxon>Mollusca</taxon>
        <taxon>Bivalvia</taxon>
        <taxon>Autobranchia</taxon>
        <taxon>Heteroconchia</taxon>
        <taxon>Euheterodonta</taxon>
        <taxon>Imparidentia</taxon>
        <taxon>Neoheterodontei</taxon>
        <taxon>Myida</taxon>
        <taxon>Dreissenoidea</taxon>
        <taxon>Dreissenidae</taxon>
        <taxon>Dreissena</taxon>
    </lineage>
</organism>
<evidence type="ECO:0000313" key="2">
    <source>
        <dbReference type="Proteomes" id="UP000828390"/>
    </source>
</evidence>
<dbReference type="AlphaFoldDB" id="A0A9D4CUF1"/>
<gene>
    <name evidence="1" type="ORF">DPMN_040098</name>
</gene>
<evidence type="ECO:0000313" key="1">
    <source>
        <dbReference type="EMBL" id="KAH3733666.1"/>
    </source>
</evidence>
<reference evidence="1" key="1">
    <citation type="journal article" date="2019" name="bioRxiv">
        <title>The Genome of the Zebra Mussel, Dreissena polymorpha: A Resource for Invasive Species Research.</title>
        <authorList>
            <person name="McCartney M.A."/>
            <person name="Auch B."/>
            <person name="Kono T."/>
            <person name="Mallez S."/>
            <person name="Zhang Y."/>
            <person name="Obille A."/>
            <person name="Becker A."/>
            <person name="Abrahante J.E."/>
            <person name="Garbe J."/>
            <person name="Badalamenti J.P."/>
            <person name="Herman A."/>
            <person name="Mangelson H."/>
            <person name="Liachko I."/>
            <person name="Sullivan S."/>
            <person name="Sone E.D."/>
            <person name="Koren S."/>
            <person name="Silverstein K.A.T."/>
            <person name="Beckman K.B."/>
            <person name="Gohl D.M."/>
        </authorList>
    </citation>
    <scope>NUCLEOTIDE SEQUENCE</scope>
    <source>
        <strain evidence="1">Duluth1</strain>
        <tissue evidence="1">Whole animal</tissue>
    </source>
</reference>
<keyword evidence="2" id="KW-1185">Reference proteome</keyword>
<dbReference type="EMBL" id="JAIWYP010000011">
    <property type="protein sequence ID" value="KAH3733666.1"/>
    <property type="molecule type" value="Genomic_DNA"/>
</dbReference>
<accession>A0A9D4CUF1</accession>
<dbReference type="Proteomes" id="UP000828390">
    <property type="component" value="Unassembled WGS sequence"/>
</dbReference>
<sequence>MSGYNLQLRRDVRKIHPPRMLPSKFTYNIANINVHVLMDGKQSQSEKRIDKVIKEN</sequence>
<reference evidence="1" key="2">
    <citation type="submission" date="2020-11" db="EMBL/GenBank/DDBJ databases">
        <authorList>
            <person name="McCartney M.A."/>
            <person name="Auch B."/>
            <person name="Kono T."/>
            <person name="Mallez S."/>
            <person name="Becker A."/>
            <person name="Gohl D.M."/>
            <person name="Silverstein K.A.T."/>
            <person name="Koren S."/>
            <person name="Bechman K.B."/>
            <person name="Herman A."/>
            <person name="Abrahante J.E."/>
            <person name="Garbe J."/>
        </authorList>
    </citation>
    <scope>NUCLEOTIDE SEQUENCE</scope>
    <source>
        <strain evidence="1">Duluth1</strain>
        <tissue evidence="1">Whole animal</tissue>
    </source>
</reference>
<name>A0A9D4CUF1_DREPO</name>